<gene>
    <name evidence="8" type="ORF">PBIL07802_LOCUS2815</name>
</gene>
<accession>A0A7S3CY47</accession>
<evidence type="ECO:0000256" key="2">
    <source>
        <dbReference type="ARBA" id="ARBA00022490"/>
    </source>
</evidence>
<keyword evidence="4" id="KW-0206">Cytoskeleton</keyword>
<evidence type="ECO:0000256" key="6">
    <source>
        <dbReference type="SAM" id="MobiDB-lite"/>
    </source>
</evidence>
<proteinExistence type="inferred from homology"/>
<dbReference type="SUPFAM" id="SSF55753">
    <property type="entry name" value="Actin depolymerizing proteins"/>
    <property type="match status" value="1"/>
</dbReference>
<dbReference type="GO" id="GO:0030864">
    <property type="term" value="C:cortical actin cytoskeleton"/>
    <property type="evidence" value="ECO:0007669"/>
    <property type="project" value="TreeGrafter"/>
</dbReference>
<dbReference type="SMART" id="SM00102">
    <property type="entry name" value="ADF"/>
    <property type="match status" value="1"/>
</dbReference>
<dbReference type="Pfam" id="PF00241">
    <property type="entry name" value="Cofilin_ADF"/>
    <property type="match status" value="1"/>
</dbReference>
<dbReference type="PANTHER" id="PTHR10829:SF25">
    <property type="entry name" value="DREBRIN-LIKE PROTEIN"/>
    <property type="match status" value="1"/>
</dbReference>
<dbReference type="PANTHER" id="PTHR10829">
    <property type="entry name" value="CORTACTIN AND DREBRIN"/>
    <property type="match status" value="1"/>
</dbReference>
<dbReference type="Gene3D" id="3.40.20.10">
    <property type="entry name" value="Severin"/>
    <property type="match status" value="1"/>
</dbReference>
<evidence type="ECO:0000256" key="1">
    <source>
        <dbReference type="ARBA" id="ARBA00004245"/>
    </source>
</evidence>
<feature type="compositionally biased region" description="Low complexity" evidence="6">
    <location>
        <begin position="8"/>
        <end position="25"/>
    </location>
</feature>
<evidence type="ECO:0000256" key="5">
    <source>
        <dbReference type="ARBA" id="ARBA00038052"/>
    </source>
</evidence>
<evidence type="ECO:0000256" key="4">
    <source>
        <dbReference type="ARBA" id="ARBA00023212"/>
    </source>
</evidence>
<evidence type="ECO:0000259" key="7">
    <source>
        <dbReference type="PROSITE" id="PS51263"/>
    </source>
</evidence>
<dbReference type="InterPro" id="IPR029006">
    <property type="entry name" value="ADF-H/Gelsolin-like_dom_sf"/>
</dbReference>
<organism evidence="8">
    <name type="scientific">Palpitomonas bilix</name>
    <dbReference type="NCBI Taxonomy" id="652834"/>
    <lineage>
        <taxon>Eukaryota</taxon>
        <taxon>Eukaryota incertae sedis</taxon>
    </lineage>
</organism>
<feature type="region of interest" description="Disordered" evidence="6">
    <location>
        <begin position="1"/>
        <end position="26"/>
    </location>
</feature>
<reference evidence="8" key="1">
    <citation type="submission" date="2021-01" db="EMBL/GenBank/DDBJ databases">
        <authorList>
            <person name="Corre E."/>
            <person name="Pelletier E."/>
            <person name="Niang G."/>
            <person name="Scheremetjew M."/>
            <person name="Finn R."/>
            <person name="Kale V."/>
            <person name="Holt S."/>
            <person name="Cochrane G."/>
            <person name="Meng A."/>
            <person name="Brown T."/>
            <person name="Cohen L."/>
        </authorList>
    </citation>
    <scope>NUCLEOTIDE SEQUENCE</scope>
    <source>
        <strain evidence="8">NIES-2562</strain>
    </source>
</reference>
<keyword evidence="2" id="KW-0963">Cytoplasm</keyword>
<comment type="subcellular location">
    <subcellularLocation>
        <location evidence="1">Cytoplasm</location>
        <location evidence="1">Cytoskeleton</location>
    </subcellularLocation>
</comment>
<feature type="domain" description="ADF-H" evidence="7">
    <location>
        <begin position="27"/>
        <end position="154"/>
    </location>
</feature>
<dbReference type="AlphaFoldDB" id="A0A7S3CY47"/>
<comment type="similarity">
    <text evidence="5">Belongs to the actin-binding proteins ADF family. Coactosin subfamily.</text>
</comment>
<dbReference type="FunFam" id="3.40.20.10:FF:000018">
    <property type="entry name" value="Coactosin-like 1"/>
    <property type="match status" value="1"/>
</dbReference>
<evidence type="ECO:0000256" key="3">
    <source>
        <dbReference type="ARBA" id="ARBA00023203"/>
    </source>
</evidence>
<dbReference type="InterPro" id="IPR002108">
    <property type="entry name" value="ADF-H"/>
</dbReference>
<dbReference type="GO" id="GO:0030833">
    <property type="term" value="P:regulation of actin filament polymerization"/>
    <property type="evidence" value="ECO:0007669"/>
    <property type="project" value="TreeGrafter"/>
</dbReference>
<evidence type="ECO:0000313" key="8">
    <source>
        <dbReference type="EMBL" id="CAE0240655.1"/>
    </source>
</evidence>
<dbReference type="GO" id="GO:0005884">
    <property type="term" value="C:actin filament"/>
    <property type="evidence" value="ECO:0007669"/>
    <property type="project" value="TreeGrafter"/>
</dbReference>
<dbReference type="PROSITE" id="PS51263">
    <property type="entry name" value="ADF_H"/>
    <property type="match status" value="1"/>
</dbReference>
<protein>
    <recommendedName>
        <fullName evidence="7">ADF-H domain-containing protein</fullName>
    </recommendedName>
</protein>
<keyword evidence="3" id="KW-0009">Actin-binding</keyword>
<dbReference type="CDD" id="cd11281">
    <property type="entry name" value="ADF_drebrin_like"/>
    <property type="match status" value="1"/>
</dbReference>
<dbReference type="GO" id="GO:0030427">
    <property type="term" value="C:site of polarized growth"/>
    <property type="evidence" value="ECO:0007669"/>
    <property type="project" value="TreeGrafter"/>
</dbReference>
<name>A0A7S3CY47_9EUKA</name>
<sequence length="167" mass="18161">MSSDWKTSHTSTTSEFTASSSSSGSIDFETNADSLKKAIESVRDDQSETDWILLGYDKNTDTLKVADEGEGDLDDLAEELSDGKVLYGLIGMKVDDKKKFVFIVWTGEGVPALRKGLVHAHSGQVAKFVGHYHLQLNARTESDLDQDKVLGRLKSAGGANYDATLSK</sequence>
<dbReference type="GO" id="GO:0051015">
    <property type="term" value="F:actin filament binding"/>
    <property type="evidence" value="ECO:0007669"/>
    <property type="project" value="TreeGrafter"/>
</dbReference>
<dbReference type="EMBL" id="HBIB01004786">
    <property type="protein sequence ID" value="CAE0240655.1"/>
    <property type="molecule type" value="Transcribed_RNA"/>
</dbReference>